<comment type="caution">
    <text evidence="1">The sequence shown here is derived from an EMBL/GenBank/DDBJ whole genome shotgun (WGS) entry which is preliminary data.</text>
</comment>
<dbReference type="OMA" id="RRNDYYN"/>
<gene>
    <name evidence="1" type="ORF">POCTA_138.1.T0620042</name>
</gene>
<name>A0A8S1VFH2_PAROT</name>
<reference evidence="1" key="1">
    <citation type="submission" date="2021-01" db="EMBL/GenBank/DDBJ databases">
        <authorList>
            <consortium name="Genoscope - CEA"/>
            <person name="William W."/>
        </authorList>
    </citation>
    <scope>NUCLEOTIDE SEQUENCE</scope>
</reference>
<keyword evidence="2" id="KW-1185">Reference proteome</keyword>
<evidence type="ECO:0000313" key="2">
    <source>
        <dbReference type="Proteomes" id="UP000683925"/>
    </source>
</evidence>
<organism evidence="1 2">
    <name type="scientific">Paramecium octaurelia</name>
    <dbReference type="NCBI Taxonomy" id="43137"/>
    <lineage>
        <taxon>Eukaryota</taxon>
        <taxon>Sar</taxon>
        <taxon>Alveolata</taxon>
        <taxon>Ciliophora</taxon>
        <taxon>Intramacronucleata</taxon>
        <taxon>Oligohymenophorea</taxon>
        <taxon>Peniculida</taxon>
        <taxon>Parameciidae</taxon>
        <taxon>Paramecium</taxon>
    </lineage>
</organism>
<dbReference type="EMBL" id="CAJJDP010000061">
    <property type="protein sequence ID" value="CAD8173476.1"/>
    <property type="molecule type" value="Genomic_DNA"/>
</dbReference>
<protein>
    <submittedName>
        <fullName evidence="1">Uncharacterized protein</fullName>
    </submittedName>
</protein>
<dbReference type="Proteomes" id="UP000683925">
    <property type="component" value="Unassembled WGS sequence"/>
</dbReference>
<dbReference type="AlphaFoldDB" id="A0A8S1VFH2"/>
<accession>A0A8S1VFH2</accession>
<sequence length="235" mass="28914">MNQYKTNYFLTVRPEVVAQICQFLDISSYLKLRLLNSDMDFIVKLINTLKMEQIKFCLRNLQEKNQQSQECKKLIEQDKIKLREYWKGIFDKTYFFEIKTLSTPPPMLIEIIKYFIFLINPIEKLRQDNYAIWKEFKQLITKIDNLIKRIFEFEPEKLSKIKLSLLSQILELNCQNTLHYLHGAEFIYLYILSIIEVRRNDYYNFYYDYQNKLLEYEKMIKQLEKFEEKYQFEKQ</sequence>
<dbReference type="OrthoDB" id="10446694at2759"/>
<evidence type="ECO:0000313" key="1">
    <source>
        <dbReference type="EMBL" id="CAD8173476.1"/>
    </source>
</evidence>
<proteinExistence type="predicted"/>